<keyword evidence="1" id="KW-0472">Membrane</keyword>
<evidence type="ECO:0000313" key="2">
    <source>
        <dbReference type="EMBL" id="RKF31790.1"/>
    </source>
</evidence>
<evidence type="ECO:0000256" key="1">
    <source>
        <dbReference type="SAM" id="Phobius"/>
    </source>
</evidence>
<reference evidence="2 3" key="1">
    <citation type="submission" date="2016-07" db="EMBL/GenBank/DDBJ databases">
        <title>Genome analysis of Sphingobacterium siyangense T12B17.</title>
        <authorList>
            <person name="Xu D."/>
            <person name="Su Y."/>
            <person name="Zheng S."/>
        </authorList>
    </citation>
    <scope>NUCLEOTIDE SEQUENCE [LARGE SCALE GENOMIC DNA]</scope>
    <source>
        <strain evidence="2 3">T12B17</strain>
    </source>
</reference>
<proteinExistence type="predicted"/>
<evidence type="ECO:0000313" key="3">
    <source>
        <dbReference type="Proteomes" id="UP000286402"/>
    </source>
</evidence>
<sequence>MKYLFNLPDFPDSSFVMQITFWTGKQILFKNDALVEQSGEKGKPFLIPDGNGKVVKAYPKPSLPDFAPILIINGEKHRIVAKLPWYQLVLALLPLLLLYGGALGGGAGAIAAMLNMQVFRNEDSAAVKYFKVIGITVAAFAVYFLLVTAIYSVIA</sequence>
<accession>A0A420FFM3</accession>
<protein>
    <submittedName>
        <fullName evidence="2">Uncharacterized protein</fullName>
    </submittedName>
</protein>
<dbReference type="EMBL" id="MCAQ01000028">
    <property type="protein sequence ID" value="RKF31790.1"/>
    <property type="molecule type" value="Genomic_DNA"/>
</dbReference>
<comment type="caution">
    <text evidence="2">The sequence shown here is derived from an EMBL/GenBank/DDBJ whole genome shotgun (WGS) entry which is preliminary data.</text>
</comment>
<keyword evidence="1" id="KW-0812">Transmembrane</keyword>
<feature type="transmembrane region" description="Helical" evidence="1">
    <location>
        <begin position="132"/>
        <end position="154"/>
    </location>
</feature>
<gene>
    <name evidence="2" type="ORF">BCY89_16640</name>
</gene>
<keyword evidence="3" id="KW-1185">Reference proteome</keyword>
<dbReference type="Proteomes" id="UP000286402">
    <property type="component" value="Unassembled WGS sequence"/>
</dbReference>
<name>A0A420FFM3_9SPHI</name>
<feature type="transmembrane region" description="Helical" evidence="1">
    <location>
        <begin position="85"/>
        <end position="112"/>
    </location>
</feature>
<keyword evidence="1" id="KW-1133">Transmembrane helix</keyword>
<organism evidence="2 3">
    <name type="scientific">Sphingobacterium siyangense</name>
    <dbReference type="NCBI Taxonomy" id="459529"/>
    <lineage>
        <taxon>Bacteria</taxon>
        <taxon>Pseudomonadati</taxon>
        <taxon>Bacteroidota</taxon>
        <taxon>Sphingobacteriia</taxon>
        <taxon>Sphingobacteriales</taxon>
        <taxon>Sphingobacteriaceae</taxon>
        <taxon>Sphingobacterium</taxon>
    </lineage>
</organism>
<dbReference type="AlphaFoldDB" id="A0A420FFM3"/>
<dbReference type="RefSeq" id="WP_120336025.1">
    <property type="nucleotide sequence ID" value="NZ_MCAQ01000028.1"/>
</dbReference>